<dbReference type="InterPro" id="IPR025875">
    <property type="entry name" value="Leu-rich_rpt_4"/>
</dbReference>
<evidence type="ECO:0000313" key="3">
    <source>
        <dbReference type="EMBL" id="CAD8046358.1"/>
    </source>
</evidence>
<keyword evidence="2" id="KW-0677">Repeat</keyword>
<dbReference type="PANTHER" id="PTHR46652:SF3">
    <property type="entry name" value="LEUCINE-RICH REPEAT-CONTAINING PROTEIN 9"/>
    <property type="match status" value="1"/>
</dbReference>
<dbReference type="OMA" id="DCISMAK"/>
<keyword evidence="1" id="KW-0433">Leucine-rich repeat</keyword>
<dbReference type="InterPro" id="IPR050836">
    <property type="entry name" value="SDS22/Internalin_LRR"/>
</dbReference>
<evidence type="ECO:0000256" key="1">
    <source>
        <dbReference type="ARBA" id="ARBA00022614"/>
    </source>
</evidence>
<gene>
    <name evidence="3" type="ORF">PPRIM_AZ9-3.1.T0100312</name>
</gene>
<dbReference type="PROSITE" id="PS51450">
    <property type="entry name" value="LRR"/>
    <property type="match status" value="1"/>
</dbReference>
<evidence type="ECO:0000313" key="4">
    <source>
        <dbReference type="Proteomes" id="UP000688137"/>
    </source>
</evidence>
<dbReference type="FunFam" id="3.80.10.10:FF:000293">
    <property type="entry name" value="Protein phosphatase 1 regulatory subunit 42"/>
    <property type="match status" value="1"/>
</dbReference>
<proteinExistence type="predicted"/>
<dbReference type="AlphaFoldDB" id="A0A8S1K7B3"/>
<dbReference type="PANTHER" id="PTHR46652">
    <property type="entry name" value="LEUCINE-RICH REPEAT AND IQ DOMAIN-CONTAINING PROTEIN 1-RELATED"/>
    <property type="match status" value="1"/>
</dbReference>
<dbReference type="EMBL" id="CAJJDM010000007">
    <property type="protein sequence ID" value="CAD8046358.1"/>
    <property type="molecule type" value="Genomic_DNA"/>
</dbReference>
<accession>A0A8S1K7B3</accession>
<dbReference type="Pfam" id="PF12799">
    <property type="entry name" value="LRR_4"/>
    <property type="match status" value="1"/>
</dbReference>
<name>A0A8S1K7B3_PARPR</name>
<dbReference type="Proteomes" id="UP000688137">
    <property type="component" value="Unassembled WGS sequence"/>
</dbReference>
<protein>
    <submittedName>
        <fullName evidence="3">Uncharacterized protein</fullName>
    </submittedName>
</protein>
<comment type="caution">
    <text evidence="3">The sequence shown here is derived from an EMBL/GenBank/DDBJ whole genome shotgun (WGS) entry which is preliminary data.</text>
</comment>
<reference evidence="3" key="1">
    <citation type="submission" date="2021-01" db="EMBL/GenBank/DDBJ databases">
        <authorList>
            <consortium name="Genoscope - CEA"/>
            <person name="William W."/>
        </authorList>
    </citation>
    <scope>NUCLEOTIDE SEQUENCE</scope>
</reference>
<organism evidence="3 4">
    <name type="scientific">Paramecium primaurelia</name>
    <dbReference type="NCBI Taxonomy" id="5886"/>
    <lineage>
        <taxon>Eukaryota</taxon>
        <taxon>Sar</taxon>
        <taxon>Alveolata</taxon>
        <taxon>Ciliophora</taxon>
        <taxon>Intramacronucleata</taxon>
        <taxon>Oligohymenophorea</taxon>
        <taxon>Peniculida</taxon>
        <taxon>Parameciidae</taxon>
        <taxon>Paramecium</taxon>
    </lineage>
</organism>
<sequence>MNQYEDDLFLIFVQRVYELLQSKQVIQDLVDNGFDQWEQTKELTVDILLELGVQKDKAVQIIQIINEIQKQPLSAKSNSKPLTLELMTKGLNKKKDYSKRPPLKKQDQLSDCCVLSLNGLGLTSLNDCISMAKGLQVLHIYDNNLQQLVLQDLQFLRILNAQNNQLKSVEFEQLPSLEKAYFDKNCLSTVPILPSRLNTLSLSNQNTKEFQFPDESFELAAFSLINLTCENSNVEFILTLGSLQNLEYLNLKNNKIKEFDDIEDSISNLPNIKEIDLRGNPITQVYKYRDRIVLLCKTIQTIDSKTVLANERQYLINLGKQKILRRNQSLEGKKQTIQKPSISGVKQKILSNEEQRSHQQQGISKTINSANYFNDNTPIMLTKHK</sequence>
<dbReference type="InterPro" id="IPR001611">
    <property type="entry name" value="Leu-rich_rpt"/>
</dbReference>
<evidence type="ECO:0000256" key="2">
    <source>
        <dbReference type="ARBA" id="ARBA00022737"/>
    </source>
</evidence>
<keyword evidence="4" id="KW-1185">Reference proteome</keyword>